<sequence length="838" mass="94231">MPHFENARIRDINQGTFVDVKGDAHVLMFTGGGLSGFEIIYRNVAESAFHDSGARFPQPKCHPETRKAVMETIMAWLKADDDDGDLGEGRSAERRKKPILWLHAPAGAGKSAIAQSIADLCCTVEPSGLAASFFFSRNVAERNTEKHLTATLVYQVARSIPAAKPFIENVVMDDPCIFSRTLEVQFTNLIARPLIQAAGEDPFPSQWPTLVLLDGLDECIAENDGELKQCAIIKAICATLTRFDIPLRFLIASRPEPHLRDIFEQPDVLCISRYLKLDKSFNPERDIETFLRAELACICTGHPSMVSVVDWPSRPDIKHLIHKSSEQFIYAATVVKFVGDRRHNPLKRLGVVLHPSTDMPPSPFTNLYTLYRQVLEAAQPNHITAIVTIFSIVLHNALWPLTLADIAGLMTVPVQDVKLLLYDLHSIVNVSDTTPQVSFFHASFSDFLQTQSQAGPYYVVLNKQCECIGKPWPKCYHTYARECWFFGLDVTPLTPTLLNGLEQYFLKVSKEFDANIQLNKIAGVIGSLENRPEGPLQKIHLDFLELFDKTIRKVLDSEPSGPSANTLIALSVLLLPYWKLKNTAVNNLQNFMIMIYSSENISTCRISEILEPDRIKMFSSLVEQVHTRSQLLKFFKDPSRSAAYFLGDMNAQLAMWSLTTLIWDPSNLHKNHVPSFELELIFSPILINFPNPINPALGIGLHEDLAKPIVQFLLDDSKAYELLLKQITKNTPYLDMLWTLTATIRKVYYIWDPVSLEDLRSRFAEQRAHGVDYQISEEEEVMLLDTLGRIRLRTSATLERSQESIVDGEEISSGRQSIRSTTPSTSSLTSSPSGRSAK</sequence>
<dbReference type="STRING" id="1095629.A0A0C9X1L8"/>
<evidence type="ECO:0000256" key="1">
    <source>
        <dbReference type="ARBA" id="ARBA00022737"/>
    </source>
</evidence>
<dbReference type="AlphaFoldDB" id="A0A0C9X1L8"/>
<proteinExistence type="predicted"/>
<dbReference type="OrthoDB" id="4760524at2759"/>
<dbReference type="EMBL" id="KN838556">
    <property type="protein sequence ID" value="KIK05980.1"/>
    <property type="molecule type" value="Genomic_DNA"/>
</dbReference>
<feature type="domain" description="Nephrocystin 3-like N-terminal" evidence="3">
    <location>
        <begin position="95"/>
        <end position="254"/>
    </location>
</feature>
<dbReference type="Pfam" id="PF24883">
    <property type="entry name" value="NPHP3_N"/>
    <property type="match status" value="1"/>
</dbReference>
<dbReference type="SUPFAM" id="SSF52540">
    <property type="entry name" value="P-loop containing nucleoside triphosphate hydrolases"/>
    <property type="match status" value="1"/>
</dbReference>
<dbReference type="InterPro" id="IPR056884">
    <property type="entry name" value="NPHP3-like_N"/>
</dbReference>
<reference evidence="4 5" key="1">
    <citation type="submission" date="2014-04" db="EMBL/GenBank/DDBJ databases">
        <authorList>
            <consortium name="DOE Joint Genome Institute"/>
            <person name="Kuo A."/>
            <person name="Kohler A."/>
            <person name="Nagy L.G."/>
            <person name="Floudas D."/>
            <person name="Copeland A."/>
            <person name="Barry K.W."/>
            <person name="Cichocki N."/>
            <person name="Veneault-Fourrey C."/>
            <person name="LaButti K."/>
            <person name="Lindquist E.A."/>
            <person name="Lipzen A."/>
            <person name="Lundell T."/>
            <person name="Morin E."/>
            <person name="Murat C."/>
            <person name="Sun H."/>
            <person name="Tunlid A."/>
            <person name="Henrissat B."/>
            <person name="Grigoriev I.V."/>
            <person name="Hibbett D.S."/>
            <person name="Martin F."/>
            <person name="Nordberg H.P."/>
            <person name="Cantor M.N."/>
            <person name="Hua S.X."/>
        </authorList>
    </citation>
    <scope>NUCLEOTIDE SEQUENCE [LARGE SCALE GENOMIC DNA]</scope>
    <source>
        <strain evidence="4 5">LaAM-08-1</strain>
    </source>
</reference>
<dbReference type="PANTHER" id="PTHR10039">
    <property type="entry name" value="AMELOGENIN"/>
    <property type="match status" value="1"/>
</dbReference>
<keyword evidence="1" id="KW-0677">Repeat</keyword>
<evidence type="ECO:0000313" key="5">
    <source>
        <dbReference type="Proteomes" id="UP000054477"/>
    </source>
</evidence>
<gene>
    <name evidence="4" type="ORF">K443DRAFT_3514</name>
</gene>
<dbReference type="HOGENOM" id="CLU_000288_6_10_1"/>
<protein>
    <recommendedName>
        <fullName evidence="3">Nephrocystin 3-like N-terminal domain-containing protein</fullName>
    </recommendedName>
</protein>
<dbReference type="PANTHER" id="PTHR10039:SF14">
    <property type="entry name" value="NACHT DOMAIN-CONTAINING PROTEIN"/>
    <property type="match status" value="1"/>
</dbReference>
<dbReference type="Proteomes" id="UP000054477">
    <property type="component" value="Unassembled WGS sequence"/>
</dbReference>
<organism evidence="4 5">
    <name type="scientific">Laccaria amethystina LaAM-08-1</name>
    <dbReference type="NCBI Taxonomy" id="1095629"/>
    <lineage>
        <taxon>Eukaryota</taxon>
        <taxon>Fungi</taxon>
        <taxon>Dikarya</taxon>
        <taxon>Basidiomycota</taxon>
        <taxon>Agaricomycotina</taxon>
        <taxon>Agaricomycetes</taxon>
        <taxon>Agaricomycetidae</taxon>
        <taxon>Agaricales</taxon>
        <taxon>Agaricineae</taxon>
        <taxon>Hydnangiaceae</taxon>
        <taxon>Laccaria</taxon>
    </lineage>
</organism>
<accession>A0A0C9X1L8</accession>
<evidence type="ECO:0000313" key="4">
    <source>
        <dbReference type="EMBL" id="KIK05980.1"/>
    </source>
</evidence>
<reference evidence="5" key="2">
    <citation type="submission" date="2015-01" db="EMBL/GenBank/DDBJ databases">
        <title>Evolutionary Origins and Diversification of the Mycorrhizal Mutualists.</title>
        <authorList>
            <consortium name="DOE Joint Genome Institute"/>
            <consortium name="Mycorrhizal Genomics Consortium"/>
            <person name="Kohler A."/>
            <person name="Kuo A."/>
            <person name="Nagy L.G."/>
            <person name="Floudas D."/>
            <person name="Copeland A."/>
            <person name="Barry K.W."/>
            <person name="Cichocki N."/>
            <person name="Veneault-Fourrey C."/>
            <person name="LaButti K."/>
            <person name="Lindquist E.A."/>
            <person name="Lipzen A."/>
            <person name="Lundell T."/>
            <person name="Morin E."/>
            <person name="Murat C."/>
            <person name="Riley R."/>
            <person name="Ohm R."/>
            <person name="Sun H."/>
            <person name="Tunlid A."/>
            <person name="Henrissat B."/>
            <person name="Grigoriev I.V."/>
            <person name="Hibbett D.S."/>
            <person name="Martin F."/>
        </authorList>
    </citation>
    <scope>NUCLEOTIDE SEQUENCE [LARGE SCALE GENOMIC DNA]</scope>
    <source>
        <strain evidence="5">LaAM-08-1</strain>
    </source>
</reference>
<keyword evidence="5" id="KW-1185">Reference proteome</keyword>
<dbReference type="InterPro" id="IPR027417">
    <property type="entry name" value="P-loop_NTPase"/>
</dbReference>
<feature type="compositionally biased region" description="Low complexity" evidence="2">
    <location>
        <begin position="817"/>
        <end position="838"/>
    </location>
</feature>
<feature type="region of interest" description="Disordered" evidence="2">
    <location>
        <begin position="803"/>
        <end position="838"/>
    </location>
</feature>
<name>A0A0C9X1L8_9AGAR</name>
<evidence type="ECO:0000259" key="3">
    <source>
        <dbReference type="Pfam" id="PF24883"/>
    </source>
</evidence>
<evidence type="ECO:0000256" key="2">
    <source>
        <dbReference type="SAM" id="MobiDB-lite"/>
    </source>
</evidence>